<name>A0AAN6C793_FUSAU</name>
<evidence type="ECO:0000313" key="3">
    <source>
        <dbReference type="EMBL" id="KAF5244739.1"/>
    </source>
</evidence>
<keyword evidence="1" id="KW-0175">Coiled coil</keyword>
<dbReference type="Proteomes" id="UP000537989">
    <property type="component" value="Unassembled WGS sequence"/>
</dbReference>
<feature type="region of interest" description="Disordered" evidence="2">
    <location>
        <begin position="1"/>
        <end position="56"/>
    </location>
</feature>
<evidence type="ECO:0000256" key="2">
    <source>
        <dbReference type="SAM" id="MobiDB-lite"/>
    </source>
</evidence>
<proteinExistence type="predicted"/>
<feature type="region of interest" description="Disordered" evidence="2">
    <location>
        <begin position="69"/>
        <end position="122"/>
    </location>
</feature>
<dbReference type="AlphaFoldDB" id="A0AAN6C793"/>
<protein>
    <submittedName>
        <fullName evidence="3">Uncharacterized protein</fullName>
    </submittedName>
</protein>
<keyword evidence="4" id="KW-1185">Reference proteome</keyword>
<feature type="compositionally biased region" description="Polar residues" evidence="2">
    <location>
        <begin position="95"/>
        <end position="106"/>
    </location>
</feature>
<comment type="caution">
    <text evidence="3">The sequence shown here is derived from an EMBL/GenBank/DDBJ whole genome shotgun (WGS) entry which is preliminary data.</text>
</comment>
<gene>
    <name evidence="3" type="ORF">FAUST_2256</name>
</gene>
<feature type="compositionally biased region" description="Low complexity" evidence="2">
    <location>
        <begin position="79"/>
        <end position="94"/>
    </location>
</feature>
<sequence>MATSRRPVSRHSALYGDGPQRSSSMQTRSRARSTSRQRRHDMMAEIPIKPNSGASFSERMSKLKRIFHSSKSVDKRDALSSPSSSAFLPRRSLSITQNKKANGNQEEQLDYHSFDDEPDSLSHAMQQHIIKTRQSTPAFQKPGKHDEESQNHTVRDFQLRPFTNVGSISEEDPLLQRRLTDPDGTITNFKKLYEDLKHQLRDKSDEVRQLQEDNEILKRQCSEAATKTYNPQLQLPLTRPESELIKDWHTLAYNVNNFVENHFRDVNHRTVASWAKIQQEYLREVTERPQDIVTSRESGLALIKATVWQALKTFAFGGIASEGAMCWAGRYKGDLRKLATRLQADKLVEGFVPLNYKWKTLTTNMISILQTPEQRVQEVEHVVMEIDDILAPCRSRIPRPNHYHRDLQALINKAIDMDRLLSGQTAAYGIKWPLHGHFNVKFDQFTMMLAVGSPPISRNPVSVSRDG</sequence>
<evidence type="ECO:0000313" key="4">
    <source>
        <dbReference type="Proteomes" id="UP000537989"/>
    </source>
</evidence>
<organism evidence="3 4">
    <name type="scientific">Fusarium austroamericanum</name>
    <dbReference type="NCBI Taxonomy" id="282268"/>
    <lineage>
        <taxon>Eukaryota</taxon>
        <taxon>Fungi</taxon>
        <taxon>Dikarya</taxon>
        <taxon>Ascomycota</taxon>
        <taxon>Pezizomycotina</taxon>
        <taxon>Sordariomycetes</taxon>
        <taxon>Hypocreomycetidae</taxon>
        <taxon>Hypocreales</taxon>
        <taxon>Nectriaceae</taxon>
        <taxon>Fusarium</taxon>
    </lineage>
</organism>
<reference evidence="3 4" key="1">
    <citation type="submission" date="2020-02" db="EMBL/GenBank/DDBJ databases">
        <title>Identification and distribution of gene clusters putatively required for synthesis of sphingolipid metabolism inhibitors in phylogenetically diverse species of the filamentous fungus Fusarium.</title>
        <authorList>
            <person name="Kim H.-S."/>
            <person name="Busman M."/>
            <person name="Brown D.W."/>
            <person name="Divon H."/>
            <person name="Uhlig S."/>
            <person name="Proctor R.H."/>
        </authorList>
    </citation>
    <scope>NUCLEOTIDE SEQUENCE [LARGE SCALE GENOMIC DNA]</scope>
    <source>
        <strain evidence="3 4">NRRL 2903</strain>
    </source>
</reference>
<accession>A0AAN6C793</accession>
<evidence type="ECO:0000256" key="1">
    <source>
        <dbReference type="SAM" id="Coils"/>
    </source>
</evidence>
<dbReference type="EMBL" id="JAAMOD010000045">
    <property type="protein sequence ID" value="KAF5244739.1"/>
    <property type="molecule type" value="Genomic_DNA"/>
</dbReference>
<feature type="compositionally biased region" description="Basic residues" evidence="2">
    <location>
        <begin position="29"/>
        <end position="39"/>
    </location>
</feature>
<feature type="coiled-coil region" evidence="1">
    <location>
        <begin position="186"/>
        <end position="227"/>
    </location>
</feature>